<evidence type="ECO:0000256" key="4">
    <source>
        <dbReference type="ARBA" id="ARBA00022989"/>
    </source>
</evidence>
<comment type="caution">
    <text evidence="8">The sequence shown here is derived from an EMBL/GenBank/DDBJ whole genome shotgun (WGS) entry which is preliminary data.</text>
</comment>
<accession>A0ABN9VG09</accession>
<dbReference type="Pfam" id="PF00892">
    <property type="entry name" value="EamA"/>
    <property type="match status" value="1"/>
</dbReference>
<feature type="transmembrane region" description="Helical" evidence="6">
    <location>
        <begin position="31"/>
        <end position="53"/>
    </location>
</feature>
<feature type="transmembrane region" description="Helical" evidence="6">
    <location>
        <begin position="162"/>
        <end position="180"/>
    </location>
</feature>
<evidence type="ECO:0000256" key="2">
    <source>
        <dbReference type="ARBA" id="ARBA00022475"/>
    </source>
</evidence>
<evidence type="ECO:0000313" key="8">
    <source>
        <dbReference type="EMBL" id="CAK0872115.1"/>
    </source>
</evidence>
<dbReference type="InterPro" id="IPR037185">
    <property type="entry name" value="EmrE-like"/>
</dbReference>
<keyword evidence="5 6" id="KW-0472">Membrane</keyword>
<feature type="transmembrane region" description="Helical" evidence="6">
    <location>
        <begin position="201"/>
        <end position="219"/>
    </location>
</feature>
<evidence type="ECO:0000256" key="1">
    <source>
        <dbReference type="ARBA" id="ARBA00004651"/>
    </source>
</evidence>
<evidence type="ECO:0000256" key="3">
    <source>
        <dbReference type="ARBA" id="ARBA00022692"/>
    </source>
</evidence>
<reference evidence="8" key="1">
    <citation type="submission" date="2023-10" db="EMBL/GenBank/DDBJ databases">
        <authorList>
            <person name="Chen Y."/>
            <person name="Shah S."/>
            <person name="Dougan E. K."/>
            <person name="Thang M."/>
            <person name="Chan C."/>
        </authorList>
    </citation>
    <scope>NUCLEOTIDE SEQUENCE [LARGE SCALE GENOMIC DNA]</scope>
</reference>
<evidence type="ECO:0000256" key="5">
    <source>
        <dbReference type="ARBA" id="ARBA00023136"/>
    </source>
</evidence>
<evidence type="ECO:0000256" key="6">
    <source>
        <dbReference type="SAM" id="Phobius"/>
    </source>
</evidence>
<keyword evidence="4 6" id="KW-1133">Transmembrane helix</keyword>
<dbReference type="PANTHER" id="PTHR42920:SF23">
    <property type="entry name" value="EAMA DOMAIN-CONTAINING PROTEIN"/>
    <property type="match status" value="1"/>
</dbReference>
<comment type="subcellular location">
    <subcellularLocation>
        <location evidence="1">Cell membrane</location>
        <topology evidence="1">Multi-pass membrane protein</topology>
    </subcellularLocation>
</comment>
<feature type="domain" description="EamA" evidence="7">
    <location>
        <begin position="94"/>
        <end position="239"/>
    </location>
</feature>
<organism evidence="8 9">
    <name type="scientific">Prorocentrum cordatum</name>
    <dbReference type="NCBI Taxonomy" id="2364126"/>
    <lineage>
        <taxon>Eukaryota</taxon>
        <taxon>Sar</taxon>
        <taxon>Alveolata</taxon>
        <taxon>Dinophyceae</taxon>
        <taxon>Prorocentrales</taxon>
        <taxon>Prorocentraceae</taxon>
        <taxon>Prorocentrum</taxon>
    </lineage>
</organism>
<dbReference type="InterPro" id="IPR051258">
    <property type="entry name" value="Diverse_Substrate_Transporter"/>
</dbReference>
<gene>
    <name evidence="8" type="ORF">PCOR1329_LOCUS57673</name>
</gene>
<dbReference type="InterPro" id="IPR000620">
    <property type="entry name" value="EamA_dom"/>
</dbReference>
<feature type="transmembrane region" description="Helical" evidence="6">
    <location>
        <begin position="120"/>
        <end position="142"/>
    </location>
</feature>
<keyword evidence="9" id="KW-1185">Reference proteome</keyword>
<evidence type="ECO:0000313" key="9">
    <source>
        <dbReference type="Proteomes" id="UP001189429"/>
    </source>
</evidence>
<keyword evidence="2" id="KW-1003">Cell membrane</keyword>
<proteinExistence type="predicted"/>
<dbReference type="PANTHER" id="PTHR42920">
    <property type="entry name" value="OS03G0707200 PROTEIN-RELATED"/>
    <property type="match status" value="1"/>
</dbReference>
<dbReference type="EMBL" id="CAUYUJ010017135">
    <property type="protein sequence ID" value="CAK0872115.1"/>
    <property type="molecule type" value="Genomic_DNA"/>
</dbReference>
<protein>
    <recommendedName>
        <fullName evidence="7">EamA domain-containing protein</fullName>
    </recommendedName>
</protein>
<keyword evidence="3 6" id="KW-0812">Transmembrane</keyword>
<evidence type="ECO:0000259" key="7">
    <source>
        <dbReference type="Pfam" id="PF00892"/>
    </source>
</evidence>
<feature type="transmembrane region" description="Helical" evidence="6">
    <location>
        <begin position="65"/>
        <end position="84"/>
    </location>
</feature>
<dbReference type="SUPFAM" id="SSF103481">
    <property type="entry name" value="Multidrug resistance efflux transporter EmrE"/>
    <property type="match status" value="1"/>
</dbReference>
<sequence>MTGLAEAALELAAVGTAGTLFNTWGIEHTTVVRAALLLASINVLTPLLSATIGSSRQDRTVAPETWLGCLVSFGATAWATAGGASGEGGGLGPGDLSVLAATLCYATVKVRLADKARTYAAEALAPARLFFSALCALAVLGLRCGLGGADAGAELGRLPAEAWGLLLFSAVAPGVVATLLQAKGQRVVPPAPPRTKAQAQTIYAGVPLFAACYSLVVLGEPIEDREVVAGVAIVAAAALSAKTG</sequence>
<name>A0ABN9VG09_9DINO</name>
<dbReference type="Proteomes" id="UP001189429">
    <property type="component" value="Unassembled WGS sequence"/>
</dbReference>